<reference evidence="1 2" key="1">
    <citation type="submission" date="2020-08" db="EMBL/GenBank/DDBJ databases">
        <authorList>
            <person name="Koutsovoulos G."/>
            <person name="Danchin GJ E."/>
        </authorList>
    </citation>
    <scope>NUCLEOTIDE SEQUENCE [LARGE SCALE GENOMIC DNA]</scope>
</reference>
<protein>
    <submittedName>
        <fullName evidence="1">Uncharacterized protein</fullName>
    </submittedName>
</protein>
<dbReference type="Proteomes" id="UP000580250">
    <property type="component" value="Unassembled WGS sequence"/>
</dbReference>
<accession>A0A6V7XPL7</accession>
<gene>
    <name evidence="1" type="ORF">MENT_LOCUS54744</name>
</gene>
<dbReference type="AlphaFoldDB" id="A0A6V7XPL7"/>
<name>A0A6V7XPL7_MELEN</name>
<comment type="caution">
    <text evidence="1">The sequence shown here is derived from an EMBL/GenBank/DDBJ whole genome shotgun (WGS) entry which is preliminary data.</text>
</comment>
<dbReference type="EMBL" id="CAJEWN010001974">
    <property type="protein sequence ID" value="CAD2201213.1"/>
    <property type="molecule type" value="Genomic_DNA"/>
</dbReference>
<sequence length="104" mass="12532">MLKAKELCEEINRELIKRGCEIAEKYFENFGVIYVRVINPLESKEFNDRTIRRINKNANKFLKNLKKIWEGEFPSKLRRLSTKIKRKLKFFKNKNINEEGLNLI</sequence>
<evidence type="ECO:0000313" key="1">
    <source>
        <dbReference type="EMBL" id="CAD2201213.1"/>
    </source>
</evidence>
<evidence type="ECO:0000313" key="2">
    <source>
        <dbReference type="Proteomes" id="UP000580250"/>
    </source>
</evidence>
<organism evidence="1 2">
    <name type="scientific">Meloidogyne enterolobii</name>
    <name type="common">Root-knot nematode worm</name>
    <name type="synonym">Meloidogyne mayaguensis</name>
    <dbReference type="NCBI Taxonomy" id="390850"/>
    <lineage>
        <taxon>Eukaryota</taxon>
        <taxon>Metazoa</taxon>
        <taxon>Ecdysozoa</taxon>
        <taxon>Nematoda</taxon>
        <taxon>Chromadorea</taxon>
        <taxon>Rhabditida</taxon>
        <taxon>Tylenchina</taxon>
        <taxon>Tylenchomorpha</taxon>
        <taxon>Tylenchoidea</taxon>
        <taxon>Meloidogynidae</taxon>
        <taxon>Meloidogyninae</taxon>
        <taxon>Meloidogyne</taxon>
    </lineage>
</organism>
<proteinExistence type="predicted"/>